<comment type="subcellular location">
    <subcellularLocation>
        <location evidence="1">Secreted</location>
    </subcellularLocation>
</comment>
<evidence type="ECO:0000256" key="6">
    <source>
        <dbReference type="ARBA" id="ARBA00023157"/>
    </source>
</evidence>
<evidence type="ECO:0000256" key="7">
    <source>
        <dbReference type="ARBA" id="ARBA00023205"/>
    </source>
</evidence>
<keyword evidence="4" id="KW-0165">Cleavage on pair of basic residues</keyword>
<evidence type="ECO:0000313" key="11">
    <source>
        <dbReference type="Proteomes" id="UP000319801"/>
    </source>
</evidence>
<keyword evidence="11" id="KW-1185">Reference proteome</keyword>
<accession>A0A556V3W8</accession>
<dbReference type="Proteomes" id="UP000319801">
    <property type="component" value="Unassembled WGS sequence"/>
</dbReference>
<feature type="transmembrane region" description="Helical" evidence="9">
    <location>
        <begin position="27"/>
        <end position="48"/>
    </location>
</feature>
<organism evidence="10 11">
    <name type="scientific">Bagarius yarrelli</name>
    <name type="common">Goonch</name>
    <name type="synonym">Bagrus yarrelli</name>
    <dbReference type="NCBI Taxonomy" id="175774"/>
    <lineage>
        <taxon>Eukaryota</taxon>
        <taxon>Metazoa</taxon>
        <taxon>Chordata</taxon>
        <taxon>Craniata</taxon>
        <taxon>Vertebrata</taxon>
        <taxon>Euteleostomi</taxon>
        <taxon>Actinopterygii</taxon>
        <taxon>Neopterygii</taxon>
        <taxon>Teleostei</taxon>
        <taxon>Ostariophysi</taxon>
        <taxon>Siluriformes</taxon>
        <taxon>Sisoridae</taxon>
        <taxon>Sisorinae</taxon>
        <taxon>Bagarius</taxon>
    </lineage>
</organism>
<dbReference type="GO" id="GO:0007600">
    <property type="term" value="P:sensory perception"/>
    <property type="evidence" value="ECO:0007669"/>
    <property type="project" value="TreeGrafter"/>
</dbReference>
<dbReference type="OrthoDB" id="9928775at2759"/>
<dbReference type="GO" id="GO:0030425">
    <property type="term" value="C:dendrite"/>
    <property type="evidence" value="ECO:0007669"/>
    <property type="project" value="TreeGrafter"/>
</dbReference>
<dbReference type="GO" id="GO:0007268">
    <property type="term" value="P:chemical synaptic transmission"/>
    <property type="evidence" value="ECO:0007669"/>
    <property type="project" value="TreeGrafter"/>
</dbReference>
<evidence type="ECO:0000256" key="4">
    <source>
        <dbReference type="ARBA" id="ARBA00022685"/>
    </source>
</evidence>
<dbReference type="Pfam" id="PF01160">
    <property type="entry name" value="Opiods_neuropep"/>
    <property type="match status" value="1"/>
</dbReference>
<evidence type="ECO:0000256" key="5">
    <source>
        <dbReference type="ARBA" id="ARBA00022901"/>
    </source>
</evidence>
<keyword evidence="7" id="KW-0257">Endorphin</keyword>
<evidence type="ECO:0000256" key="9">
    <source>
        <dbReference type="SAM" id="Phobius"/>
    </source>
</evidence>
<keyword evidence="8" id="KW-0527">Neuropeptide</keyword>
<proteinExistence type="inferred from homology"/>
<dbReference type="PANTHER" id="PTHR11438:SF3">
    <property type="entry name" value="PROENKEPHALIN-A"/>
    <property type="match status" value="1"/>
</dbReference>
<sequence length="223" mass="25268">MNAVITAMCKLTSHFLVEIIRFNSQKLMALMVSVCMMLILSACSVLTVRAECTRDCALCLYSSMSPQPEDSSTGPCTLECGSSVDLRKLGLCRNALSEDERAAVDKNEEASNIKHLLIRKYGGFMKRYGGFMMKKSPEDLTNNNFQSVSEEKLDILRDALRMGLDANTQGKDLQKRYGGFMRRVGRPQWHDEPNPYGLRKRWEDKEADNVLPETQKRYGGFMD</sequence>
<dbReference type="GO" id="GO:0001515">
    <property type="term" value="F:opioid peptide activity"/>
    <property type="evidence" value="ECO:0007669"/>
    <property type="project" value="UniProtKB-KW"/>
</dbReference>
<evidence type="ECO:0000313" key="10">
    <source>
        <dbReference type="EMBL" id="TST47751.1"/>
    </source>
</evidence>
<comment type="caution">
    <text evidence="10">The sequence shown here is derived from an EMBL/GenBank/DDBJ whole genome shotgun (WGS) entry which is preliminary data.</text>
</comment>
<dbReference type="GO" id="GO:0043679">
    <property type="term" value="C:axon terminus"/>
    <property type="evidence" value="ECO:0007669"/>
    <property type="project" value="TreeGrafter"/>
</dbReference>
<keyword evidence="3" id="KW-0964">Secreted</keyword>
<dbReference type="EMBL" id="VCAZ01000110">
    <property type="protein sequence ID" value="TST47751.1"/>
    <property type="molecule type" value="Genomic_DNA"/>
</dbReference>
<keyword evidence="9" id="KW-0472">Membrane</keyword>
<dbReference type="AlphaFoldDB" id="A0A556V3W8"/>
<dbReference type="InterPro" id="IPR006024">
    <property type="entry name" value="Opioid_neupept"/>
</dbReference>
<dbReference type="GO" id="GO:0007218">
    <property type="term" value="P:neuropeptide signaling pathway"/>
    <property type="evidence" value="ECO:0007669"/>
    <property type="project" value="UniProtKB-KW"/>
</dbReference>
<dbReference type="GO" id="GO:0005576">
    <property type="term" value="C:extracellular region"/>
    <property type="evidence" value="ECO:0007669"/>
    <property type="project" value="UniProtKB-SubCell"/>
</dbReference>
<gene>
    <name evidence="10" type="ORF">Baya_12594</name>
</gene>
<protein>
    <submittedName>
        <fullName evidence="10">Proenkephalin-A</fullName>
    </submittedName>
</protein>
<dbReference type="PANTHER" id="PTHR11438">
    <property type="entry name" value="PROENKEPHALIN"/>
    <property type="match status" value="1"/>
</dbReference>
<name>A0A556V3W8_BAGYA</name>
<evidence type="ECO:0000256" key="1">
    <source>
        <dbReference type="ARBA" id="ARBA00004613"/>
    </source>
</evidence>
<reference evidence="10 11" key="1">
    <citation type="journal article" date="2019" name="Genome Biol. Evol.">
        <title>Whole-Genome Sequencing of the Giant Devil Catfish, Bagarius yarrelli.</title>
        <authorList>
            <person name="Jiang W."/>
            <person name="Lv Y."/>
            <person name="Cheng L."/>
            <person name="Yang K."/>
            <person name="Chao B."/>
            <person name="Wang X."/>
            <person name="Li Y."/>
            <person name="Pan X."/>
            <person name="You X."/>
            <person name="Zhang Y."/>
            <person name="Yang J."/>
            <person name="Li J."/>
            <person name="Zhang X."/>
            <person name="Liu S."/>
            <person name="Sun C."/>
            <person name="Yang J."/>
            <person name="Shi Q."/>
        </authorList>
    </citation>
    <scope>NUCLEOTIDE SEQUENCE [LARGE SCALE GENOMIC DNA]</scope>
    <source>
        <strain evidence="10">JWS20170419001</strain>
        <tissue evidence="10">Muscle</tissue>
    </source>
</reference>
<evidence type="ECO:0000256" key="2">
    <source>
        <dbReference type="ARBA" id="ARBA00008543"/>
    </source>
</evidence>
<keyword evidence="9" id="KW-1133">Transmembrane helix</keyword>
<evidence type="ECO:0000256" key="8">
    <source>
        <dbReference type="ARBA" id="ARBA00023320"/>
    </source>
</evidence>
<evidence type="ECO:0000256" key="3">
    <source>
        <dbReference type="ARBA" id="ARBA00022525"/>
    </source>
</evidence>
<keyword evidence="6" id="KW-1015">Disulfide bond</keyword>
<keyword evidence="9" id="KW-0812">Transmembrane</keyword>
<dbReference type="GO" id="GO:0031628">
    <property type="term" value="F:opioid receptor binding"/>
    <property type="evidence" value="ECO:0007669"/>
    <property type="project" value="TreeGrafter"/>
</dbReference>
<dbReference type="GO" id="GO:0005886">
    <property type="term" value="C:plasma membrane"/>
    <property type="evidence" value="ECO:0007669"/>
    <property type="project" value="TreeGrafter"/>
</dbReference>
<keyword evidence="5" id="KW-0555">Opioid peptide</keyword>
<comment type="similarity">
    <text evidence="2">Belongs to the opioid neuropeptide precursor family.</text>
</comment>
<dbReference type="GO" id="GO:0043025">
    <property type="term" value="C:neuronal cell body"/>
    <property type="evidence" value="ECO:0007669"/>
    <property type="project" value="TreeGrafter"/>
</dbReference>